<comment type="caution">
    <text evidence="9">The sequence shown here is derived from an EMBL/GenBank/DDBJ whole genome shotgun (WGS) entry which is preliminary data.</text>
</comment>
<name>A0A0W8FVX7_9ZZZZ</name>
<keyword evidence="9" id="KW-0121">Carboxypeptidase</keyword>
<dbReference type="Gene3D" id="1.10.1370.40">
    <property type="match status" value="1"/>
</dbReference>
<evidence type="ECO:0000256" key="5">
    <source>
        <dbReference type="ARBA" id="ARBA00022801"/>
    </source>
</evidence>
<evidence type="ECO:0000256" key="7">
    <source>
        <dbReference type="ARBA" id="ARBA00023049"/>
    </source>
</evidence>
<dbReference type="GO" id="GO:0004180">
    <property type="term" value="F:carboxypeptidase activity"/>
    <property type="evidence" value="ECO:0007669"/>
    <property type="project" value="UniProtKB-KW"/>
</dbReference>
<accession>A0A0W8FVX7</accession>
<keyword evidence="3" id="KW-0645">Protease</keyword>
<proteinExistence type="inferred from homology"/>
<dbReference type="InterPro" id="IPR034005">
    <property type="entry name" value="M3A_DCP"/>
</dbReference>
<dbReference type="PANTHER" id="PTHR43660">
    <property type="entry name" value="DIPEPTIDYL CARBOXYPEPTIDASE"/>
    <property type="match status" value="1"/>
</dbReference>
<dbReference type="GO" id="GO:0008241">
    <property type="term" value="F:peptidyl-dipeptidase activity"/>
    <property type="evidence" value="ECO:0007669"/>
    <property type="project" value="UniProtKB-EC"/>
</dbReference>
<evidence type="ECO:0000256" key="4">
    <source>
        <dbReference type="ARBA" id="ARBA00022723"/>
    </source>
</evidence>
<keyword evidence="6" id="KW-0862">Zinc</keyword>
<dbReference type="GO" id="GO:0004222">
    <property type="term" value="F:metalloendopeptidase activity"/>
    <property type="evidence" value="ECO:0007669"/>
    <property type="project" value="InterPro"/>
</dbReference>
<organism evidence="9">
    <name type="scientific">hydrocarbon metagenome</name>
    <dbReference type="NCBI Taxonomy" id="938273"/>
    <lineage>
        <taxon>unclassified sequences</taxon>
        <taxon>metagenomes</taxon>
        <taxon>ecological metagenomes</taxon>
    </lineage>
</organism>
<feature type="domain" description="Peptidase M3A/M3B catalytic" evidence="8">
    <location>
        <begin position="231"/>
        <end position="681"/>
    </location>
</feature>
<dbReference type="GO" id="GO:0006508">
    <property type="term" value="P:proteolysis"/>
    <property type="evidence" value="ECO:0007669"/>
    <property type="project" value="UniProtKB-KW"/>
</dbReference>
<dbReference type="SUPFAM" id="SSF55486">
    <property type="entry name" value="Metalloproteases ('zincins'), catalytic domain"/>
    <property type="match status" value="1"/>
</dbReference>
<dbReference type="InterPro" id="IPR045090">
    <property type="entry name" value="Pept_M3A_M3B"/>
</dbReference>
<dbReference type="InterPro" id="IPR024079">
    <property type="entry name" value="MetalloPept_cat_dom_sf"/>
</dbReference>
<keyword evidence="7" id="KW-0482">Metalloprotease</keyword>
<dbReference type="EC" id="3.4.15.5" evidence="9"/>
<dbReference type="PANTHER" id="PTHR43660:SF1">
    <property type="entry name" value="DIPEPTIDYL CARBOXYPEPTIDASE"/>
    <property type="match status" value="1"/>
</dbReference>
<dbReference type="AlphaFoldDB" id="A0A0W8FVX7"/>
<dbReference type="CDD" id="cd06456">
    <property type="entry name" value="M3A_DCP"/>
    <property type="match status" value="1"/>
</dbReference>
<keyword evidence="5 9" id="KW-0378">Hydrolase</keyword>
<dbReference type="Gene3D" id="3.40.390.10">
    <property type="entry name" value="Collagenase (Catalytic Domain)"/>
    <property type="match status" value="1"/>
</dbReference>
<sequence>MTFSQNSNPFFQQWDTPFGTPPFDKIEQAHYLPAFKAGIEEQNKEIDAIVNNTEEPTFENTIVALEYSDGLLTKVSNVFFAMLSSMTNDEMQAISKEVSPMLSKHNDDIKLNPELFARIKTVYENQDQFDLNTEQKRLLDEYYKSFVRGGANLSDEAKEKFRKINEELSLLSLEFGENVLKETNKFELVLEESDLDGLPESVIAIGADEAKDKGYEGKYVYTIQRTSLYPFLTYSTRRDLREKLYKGYILKGDNNDELDNKKKLSRMAALRVERANLLGYDTHADFVLEERMAKTSEAVYELLNKLWEPALKVAKKERDDMQQMIYDEGDDFELESWDWWYYSEKVKKAKYDLDEEELRPYFEVTNVIKGVFDLSTRLWGITFEERDDITKYHPEVKTFEVKDRDGSHIGILYTDYFPRASKRGGAWMSSFRKQHVDKDGVYQTPIIYNVGNFSKPTADKPALLSIDNVNTLFHEFGHALHGLLSNTVYPTLSGTSTPRDFVEFPSQVMENWCMHPDVLKNYAFHYETGDPIPGELIQKIENSGKFNQGFATVEYLAASFLDMDWHTFTEAVEHDAIEFENASMNKIGLIKQIVPRYRSTYFNHIFAGGYSAGYYSYIWSEVLDADAFAAFEETGDVYNQELANKYREFILSKGGTDDAMELYKKFRGQEPAIEPLLERRGLN</sequence>
<evidence type="ECO:0000256" key="3">
    <source>
        <dbReference type="ARBA" id="ARBA00022670"/>
    </source>
</evidence>
<reference evidence="9" key="1">
    <citation type="journal article" date="2015" name="Proc. Natl. Acad. Sci. U.S.A.">
        <title>Networks of energetic and metabolic interactions define dynamics in microbial communities.</title>
        <authorList>
            <person name="Embree M."/>
            <person name="Liu J.K."/>
            <person name="Al-Bassam M.M."/>
            <person name="Zengler K."/>
        </authorList>
    </citation>
    <scope>NUCLEOTIDE SEQUENCE</scope>
</reference>
<gene>
    <name evidence="9" type="ORF">ASZ90_005195</name>
</gene>
<evidence type="ECO:0000259" key="8">
    <source>
        <dbReference type="Pfam" id="PF01432"/>
    </source>
</evidence>
<evidence type="ECO:0000256" key="1">
    <source>
        <dbReference type="ARBA" id="ARBA00001947"/>
    </source>
</evidence>
<evidence type="ECO:0000313" key="9">
    <source>
        <dbReference type="EMBL" id="KUG24988.1"/>
    </source>
</evidence>
<dbReference type="EMBL" id="LNQE01000787">
    <property type="protein sequence ID" value="KUG24988.1"/>
    <property type="molecule type" value="Genomic_DNA"/>
</dbReference>
<keyword evidence="4" id="KW-0479">Metal-binding</keyword>
<evidence type="ECO:0000256" key="6">
    <source>
        <dbReference type="ARBA" id="ARBA00022833"/>
    </source>
</evidence>
<dbReference type="InterPro" id="IPR024077">
    <property type="entry name" value="Neurolysin/TOP_dom2"/>
</dbReference>
<dbReference type="GO" id="GO:0046872">
    <property type="term" value="F:metal ion binding"/>
    <property type="evidence" value="ECO:0007669"/>
    <property type="project" value="UniProtKB-KW"/>
</dbReference>
<dbReference type="Gene3D" id="1.10.1370.10">
    <property type="entry name" value="Neurolysin, domain 3"/>
    <property type="match status" value="1"/>
</dbReference>
<dbReference type="FunFam" id="3.40.390.10:FF:000009">
    <property type="entry name" value="Oligopeptidase A"/>
    <property type="match status" value="1"/>
</dbReference>
<dbReference type="GO" id="GO:0005829">
    <property type="term" value="C:cytosol"/>
    <property type="evidence" value="ECO:0007669"/>
    <property type="project" value="TreeGrafter"/>
</dbReference>
<comment type="cofactor">
    <cofactor evidence="1">
        <name>Zn(2+)</name>
        <dbReference type="ChEBI" id="CHEBI:29105"/>
    </cofactor>
</comment>
<evidence type="ECO:0000256" key="2">
    <source>
        <dbReference type="ARBA" id="ARBA00006040"/>
    </source>
</evidence>
<comment type="similarity">
    <text evidence="2">Belongs to the peptidase M3 family.</text>
</comment>
<dbReference type="Pfam" id="PF01432">
    <property type="entry name" value="Peptidase_M3"/>
    <property type="match status" value="1"/>
</dbReference>
<protein>
    <submittedName>
        <fullName evidence="9">Dipeptidyl carboxypeptidase dcp</fullName>
        <ecNumber evidence="9">3.4.15.5</ecNumber>
    </submittedName>
</protein>
<dbReference type="InterPro" id="IPR001567">
    <property type="entry name" value="Pept_M3A_M3B_dom"/>
</dbReference>